<reference evidence="2" key="1">
    <citation type="submission" date="2022-10" db="EMBL/GenBank/DDBJ databases">
        <title>Tapping the CABI collections for fungal endophytes: first genome assemblies for Collariella, Neodidymelliopsis, Ascochyta clinopodiicola, Didymella pomorum, Didymosphaeria variabile, Neocosmospora piperis and Neocucurbitaria cava.</title>
        <authorList>
            <person name="Hill R."/>
        </authorList>
    </citation>
    <scope>NUCLEOTIDE SEQUENCE</scope>
    <source>
        <strain evidence="2">IMI 355082</strain>
    </source>
</reference>
<name>A0A9W9CTX9_9PEZI</name>
<dbReference type="Proteomes" id="UP001140453">
    <property type="component" value="Unassembled WGS sequence"/>
</dbReference>
<evidence type="ECO:0000256" key="1">
    <source>
        <dbReference type="SAM" id="MobiDB-lite"/>
    </source>
</evidence>
<protein>
    <submittedName>
        <fullName evidence="2">Uncharacterized protein</fullName>
    </submittedName>
</protein>
<organism evidence="2 3">
    <name type="scientific">Gnomoniopsis smithogilvyi</name>
    <dbReference type="NCBI Taxonomy" id="1191159"/>
    <lineage>
        <taxon>Eukaryota</taxon>
        <taxon>Fungi</taxon>
        <taxon>Dikarya</taxon>
        <taxon>Ascomycota</taxon>
        <taxon>Pezizomycotina</taxon>
        <taxon>Sordariomycetes</taxon>
        <taxon>Sordariomycetidae</taxon>
        <taxon>Diaporthales</taxon>
        <taxon>Gnomoniaceae</taxon>
        <taxon>Gnomoniopsis</taxon>
    </lineage>
</organism>
<gene>
    <name evidence="2" type="ORF">N0V93_008474</name>
</gene>
<feature type="compositionally biased region" description="Polar residues" evidence="1">
    <location>
        <begin position="52"/>
        <end position="61"/>
    </location>
</feature>
<evidence type="ECO:0000313" key="2">
    <source>
        <dbReference type="EMBL" id="KAJ4387871.1"/>
    </source>
</evidence>
<accession>A0A9W9CTX9</accession>
<dbReference type="EMBL" id="JAPEVB010000005">
    <property type="protein sequence ID" value="KAJ4387871.1"/>
    <property type="molecule type" value="Genomic_DNA"/>
</dbReference>
<feature type="region of interest" description="Disordered" evidence="1">
    <location>
        <begin position="1"/>
        <end position="127"/>
    </location>
</feature>
<evidence type="ECO:0000313" key="3">
    <source>
        <dbReference type="Proteomes" id="UP001140453"/>
    </source>
</evidence>
<proteinExistence type="predicted"/>
<sequence>MSAKDVEGSHTPPPIQRRKRSSEDTSYPMDAEPGSPTKKVRTAPEEIPPDVPSTSPTSADSNRPFDPIEDEQSSATTIPDPGASPRSPDPHSTGEVGSLERPSMSPTSPDEQTDPQPPPPPRPGHLALPVEFVTINTPLAPTIPALAAGLPSIPTPSGPCTDPHELDEDLLATQIREYTGPATDKDDAKLVEARKNVQIAKSAYTLANIAMETAREKNISARGDAHMVNIVRRATARLRAAREKLRNIKNGDSDKPDAEPEIVIPDDGRDEAGNVWCLEMAGYCADCNDNTNLENAADCVNSKDSKMSTGLEKCSNMTGCSDCRSCNSCDNSKRCFNCGNLTCCQDIENAVSMENCHAKKQCDEGGGSEHTGTREQVTRGHVAREPRAHEQTNGCIAHDQKRFFKGKRHRAEEQITNSFTTGTA</sequence>
<comment type="caution">
    <text evidence="2">The sequence shown here is derived from an EMBL/GenBank/DDBJ whole genome shotgun (WGS) entry which is preliminary data.</text>
</comment>
<dbReference type="AlphaFoldDB" id="A0A9W9CTX9"/>
<feature type="compositionally biased region" description="Basic and acidic residues" evidence="1">
    <location>
        <begin position="371"/>
        <end position="390"/>
    </location>
</feature>
<feature type="region of interest" description="Disordered" evidence="1">
    <location>
        <begin position="362"/>
        <end position="391"/>
    </location>
</feature>
<keyword evidence="3" id="KW-1185">Reference proteome</keyword>